<accession>A0ABR5DXP4</accession>
<evidence type="ECO:0000313" key="3">
    <source>
        <dbReference type="Proteomes" id="UP000033519"/>
    </source>
</evidence>
<evidence type="ECO:0000259" key="1">
    <source>
        <dbReference type="Pfam" id="PF13276"/>
    </source>
</evidence>
<organism evidence="2 3">
    <name type="scientific">Devosia psychrophila</name>
    <dbReference type="NCBI Taxonomy" id="728005"/>
    <lineage>
        <taxon>Bacteria</taxon>
        <taxon>Pseudomonadati</taxon>
        <taxon>Pseudomonadota</taxon>
        <taxon>Alphaproteobacteria</taxon>
        <taxon>Hyphomicrobiales</taxon>
        <taxon>Devosiaceae</taxon>
        <taxon>Devosia</taxon>
    </lineage>
</organism>
<keyword evidence="3" id="KW-1185">Reference proteome</keyword>
<dbReference type="Proteomes" id="UP000033519">
    <property type="component" value="Unassembled WGS sequence"/>
</dbReference>
<dbReference type="PANTHER" id="PTHR46889:SF4">
    <property type="entry name" value="TRANSPOSASE INSO FOR INSERTION SEQUENCE ELEMENT IS911B-RELATED"/>
    <property type="match status" value="1"/>
</dbReference>
<sequence>MKFSFIDAKKAEFPINRMCKVLGVSPSGFHAWKDRPACSRQRQDMVLLAHVRSAFKLSNGTYGSPRMTRELQDEGHAVGRRRTARLMHENGLVARQKRRFKRTTDSEHS</sequence>
<gene>
    <name evidence="2" type="ORF">WH91_12230</name>
</gene>
<feature type="non-terminal residue" evidence="2">
    <location>
        <position position="109"/>
    </location>
</feature>
<dbReference type="InterPro" id="IPR025948">
    <property type="entry name" value="HTH-like_dom"/>
</dbReference>
<dbReference type="InterPro" id="IPR050900">
    <property type="entry name" value="Transposase_IS3/IS150/IS904"/>
</dbReference>
<protein>
    <submittedName>
        <fullName evidence="2">Transposase</fullName>
    </submittedName>
</protein>
<dbReference type="EMBL" id="LAPV01000128">
    <property type="protein sequence ID" value="KKC32787.1"/>
    <property type="molecule type" value="Genomic_DNA"/>
</dbReference>
<dbReference type="Pfam" id="PF13276">
    <property type="entry name" value="HTH_21"/>
    <property type="match status" value="1"/>
</dbReference>
<reference evidence="2 3" key="1">
    <citation type="submission" date="2015-03" db="EMBL/GenBank/DDBJ databases">
        <authorList>
            <person name="Lepp D."/>
            <person name="Hassan Y.I."/>
            <person name="Li X.-Z."/>
            <person name="Zhou T."/>
        </authorList>
    </citation>
    <scope>NUCLEOTIDE SEQUENCE [LARGE SCALE GENOMIC DNA]</scope>
    <source>
        <strain evidence="2 3">Cr7-05</strain>
    </source>
</reference>
<evidence type="ECO:0000313" key="2">
    <source>
        <dbReference type="EMBL" id="KKC32787.1"/>
    </source>
</evidence>
<comment type="caution">
    <text evidence="2">The sequence shown here is derived from an EMBL/GenBank/DDBJ whole genome shotgun (WGS) entry which is preliminary data.</text>
</comment>
<feature type="domain" description="HTH-like" evidence="1">
    <location>
        <begin position="47"/>
        <end position="100"/>
    </location>
</feature>
<dbReference type="PANTHER" id="PTHR46889">
    <property type="entry name" value="TRANSPOSASE INSF FOR INSERTION SEQUENCE IS3B-RELATED"/>
    <property type="match status" value="1"/>
</dbReference>
<proteinExistence type="predicted"/>
<name>A0ABR5DXP4_9HYPH</name>